<dbReference type="Proteomes" id="UP000191144">
    <property type="component" value="Chromosome C"/>
</dbReference>
<sequence length="270" mass="30797">MLNPSSKFTPKILELLSKIASETTLSLTEPLMEFVDILTESLMYPRGSRESLLDVMCGNIGSLNEAEIEEKHDFVTEELGLGCLLETVHTAELLRKMTRMSKNSNFVFGQSATLEEIHCVLVNLLKQLSAQIEICFYPKFYQTLLRENVTHFRRAFEALQGLDNITARLLKNAEQQRTTEPAFLEIDAKTTEFIRIFTVSNAKWHEELLLGSRALKEYLAVKSESKNVSADSELIEEMCDEAIAVVRSPVFGNYVRVRKSKLKITHRKIF</sequence>
<keyword evidence="2" id="KW-1185">Reference proteome</keyword>
<dbReference type="EMBL" id="LT598479">
    <property type="protein sequence ID" value="SCU83963.1"/>
    <property type="molecule type" value="Genomic_DNA"/>
</dbReference>
<dbReference type="OrthoDB" id="4067935at2759"/>
<dbReference type="AlphaFoldDB" id="A0A1G4J2V5"/>
<evidence type="ECO:0000313" key="1">
    <source>
        <dbReference type="EMBL" id="SCU83963.1"/>
    </source>
</evidence>
<name>A0A1G4J2V5_9SACH</name>
<accession>A0A1G4J2V5</accession>
<evidence type="ECO:0000313" key="2">
    <source>
        <dbReference type="Proteomes" id="UP000191144"/>
    </source>
</evidence>
<protein>
    <submittedName>
        <fullName evidence="1">LAME_0C07536g1_1</fullName>
    </submittedName>
</protein>
<proteinExistence type="predicted"/>
<organism evidence="1 2">
    <name type="scientific">Lachancea meyersii CBS 8951</name>
    <dbReference type="NCBI Taxonomy" id="1266667"/>
    <lineage>
        <taxon>Eukaryota</taxon>
        <taxon>Fungi</taxon>
        <taxon>Dikarya</taxon>
        <taxon>Ascomycota</taxon>
        <taxon>Saccharomycotina</taxon>
        <taxon>Saccharomycetes</taxon>
        <taxon>Saccharomycetales</taxon>
        <taxon>Saccharomycetaceae</taxon>
        <taxon>Lachancea</taxon>
    </lineage>
</organism>
<gene>
    <name evidence="1" type="ORF">LAME_0C07536G</name>
</gene>
<reference evidence="2" key="1">
    <citation type="submission" date="2016-03" db="EMBL/GenBank/DDBJ databases">
        <authorList>
            <person name="Devillers Hugo."/>
        </authorList>
    </citation>
    <scope>NUCLEOTIDE SEQUENCE [LARGE SCALE GENOMIC DNA]</scope>
</reference>